<dbReference type="SUPFAM" id="SSF52540">
    <property type="entry name" value="P-loop containing nucleoside triphosphate hydrolases"/>
    <property type="match status" value="1"/>
</dbReference>
<name>A0A822EI14_9BILA</name>
<evidence type="ECO:0000256" key="1">
    <source>
        <dbReference type="ARBA" id="ARBA00004123"/>
    </source>
</evidence>
<evidence type="ECO:0000256" key="8">
    <source>
        <dbReference type="ARBA" id="ARBA00023242"/>
    </source>
</evidence>
<dbReference type="GO" id="GO:0004386">
    <property type="term" value="F:helicase activity"/>
    <property type="evidence" value="ECO:0007669"/>
    <property type="project" value="UniProtKB-KW"/>
</dbReference>
<accession>A0A822EI14</accession>
<evidence type="ECO:0000256" key="4">
    <source>
        <dbReference type="ARBA" id="ARBA00022801"/>
    </source>
</evidence>
<proteinExistence type="inferred from homology"/>
<keyword evidence="7" id="KW-0238">DNA-binding</keyword>
<dbReference type="GO" id="GO:0003677">
    <property type="term" value="F:DNA binding"/>
    <property type="evidence" value="ECO:0007669"/>
    <property type="project" value="UniProtKB-KW"/>
</dbReference>
<protein>
    <recommendedName>
        <fullName evidence="9">Helicase C-terminal domain-containing protein</fullName>
    </recommendedName>
</protein>
<dbReference type="GO" id="GO:0016887">
    <property type="term" value="F:ATP hydrolysis activity"/>
    <property type="evidence" value="ECO:0007669"/>
    <property type="project" value="InterPro"/>
</dbReference>
<comment type="caution">
    <text evidence="11">The sequence shown here is derived from an EMBL/GenBank/DDBJ whole genome shotgun (WGS) entry which is preliminary data.</text>
</comment>
<evidence type="ECO:0000256" key="5">
    <source>
        <dbReference type="ARBA" id="ARBA00022806"/>
    </source>
</evidence>
<dbReference type="CDD" id="cd18793">
    <property type="entry name" value="SF2_C_SNF"/>
    <property type="match status" value="1"/>
</dbReference>
<dbReference type="PANTHER" id="PTHR45797:SF3">
    <property type="entry name" value="TRANSCRIPTIONAL REGULATOR ATRX HOMOLOG"/>
    <property type="match status" value="1"/>
</dbReference>
<dbReference type="PANTHER" id="PTHR45797">
    <property type="entry name" value="RAD54-LIKE"/>
    <property type="match status" value="1"/>
</dbReference>
<feature type="non-terminal residue" evidence="11">
    <location>
        <position position="1"/>
    </location>
</feature>
<evidence type="ECO:0000313" key="11">
    <source>
        <dbReference type="EMBL" id="CAF5098250.1"/>
    </source>
</evidence>
<gene>
    <name evidence="10" type="ORF">QYT958_LOCUS44297</name>
    <name evidence="11" type="ORF">QYT958_LOCUS44697</name>
</gene>
<dbReference type="GO" id="GO:0005524">
    <property type="term" value="F:ATP binding"/>
    <property type="evidence" value="ECO:0007669"/>
    <property type="project" value="UniProtKB-KW"/>
</dbReference>
<dbReference type="EMBL" id="CAJOBR010067869">
    <property type="protein sequence ID" value="CAF5090193.1"/>
    <property type="molecule type" value="Genomic_DNA"/>
</dbReference>
<organism evidence="11 12">
    <name type="scientific">Rotaria socialis</name>
    <dbReference type="NCBI Taxonomy" id="392032"/>
    <lineage>
        <taxon>Eukaryota</taxon>
        <taxon>Metazoa</taxon>
        <taxon>Spiralia</taxon>
        <taxon>Gnathifera</taxon>
        <taxon>Rotifera</taxon>
        <taxon>Eurotatoria</taxon>
        <taxon>Bdelloidea</taxon>
        <taxon>Philodinida</taxon>
        <taxon>Philodinidae</taxon>
        <taxon>Rotaria</taxon>
    </lineage>
</organism>
<reference evidence="11" key="1">
    <citation type="submission" date="2021-02" db="EMBL/GenBank/DDBJ databases">
        <authorList>
            <person name="Nowell W R."/>
        </authorList>
    </citation>
    <scope>NUCLEOTIDE SEQUENCE</scope>
</reference>
<feature type="domain" description="Helicase C-terminal" evidence="9">
    <location>
        <begin position="24"/>
        <end position="79"/>
    </location>
</feature>
<dbReference type="EMBL" id="CAJOBR010070551">
    <property type="protein sequence ID" value="CAF5098250.1"/>
    <property type="molecule type" value="Genomic_DNA"/>
</dbReference>
<keyword evidence="5" id="KW-0347">Helicase</keyword>
<dbReference type="GO" id="GO:0005634">
    <property type="term" value="C:nucleus"/>
    <property type="evidence" value="ECO:0007669"/>
    <property type="project" value="UniProtKB-SubCell"/>
</dbReference>
<dbReference type="InterPro" id="IPR027417">
    <property type="entry name" value="P-loop_NTPase"/>
</dbReference>
<dbReference type="Pfam" id="PF00271">
    <property type="entry name" value="Helicase_C"/>
    <property type="match status" value="1"/>
</dbReference>
<keyword evidence="6" id="KW-0067">ATP-binding</keyword>
<evidence type="ECO:0000256" key="6">
    <source>
        <dbReference type="ARBA" id="ARBA00022840"/>
    </source>
</evidence>
<keyword evidence="3" id="KW-0547">Nucleotide-binding</keyword>
<evidence type="ECO:0000313" key="10">
    <source>
        <dbReference type="EMBL" id="CAF5090193.1"/>
    </source>
</evidence>
<comment type="subcellular location">
    <subcellularLocation>
        <location evidence="1">Nucleus</location>
    </subcellularLocation>
</comment>
<evidence type="ECO:0000256" key="7">
    <source>
        <dbReference type="ARBA" id="ARBA00023125"/>
    </source>
</evidence>
<evidence type="ECO:0000256" key="2">
    <source>
        <dbReference type="ARBA" id="ARBA00007025"/>
    </source>
</evidence>
<dbReference type="AlphaFoldDB" id="A0A822EI14"/>
<feature type="non-terminal residue" evidence="11">
    <location>
        <position position="80"/>
    </location>
</feature>
<evidence type="ECO:0000313" key="12">
    <source>
        <dbReference type="Proteomes" id="UP000663848"/>
    </source>
</evidence>
<evidence type="ECO:0000259" key="9">
    <source>
        <dbReference type="Pfam" id="PF00271"/>
    </source>
</evidence>
<sequence>STGDNNNVANEYISPPVEWVRDQDYFRMDGQTEVLSRKRYAKSFNDPSNPRARLFLISTLAGGIGINLTGSNRVIVFDAS</sequence>
<evidence type="ECO:0000256" key="3">
    <source>
        <dbReference type="ARBA" id="ARBA00022741"/>
    </source>
</evidence>
<dbReference type="Gene3D" id="3.40.50.300">
    <property type="entry name" value="P-loop containing nucleotide triphosphate hydrolases"/>
    <property type="match status" value="1"/>
</dbReference>
<dbReference type="InterPro" id="IPR001650">
    <property type="entry name" value="Helicase_C-like"/>
</dbReference>
<comment type="similarity">
    <text evidence="2">Belongs to the SNF2/RAD54 helicase family.</text>
</comment>
<dbReference type="InterPro" id="IPR049730">
    <property type="entry name" value="SNF2/RAD54-like_C"/>
</dbReference>
<keyword evidence="4" id="KW-0378">Hydrolase</keyword>
<dbReference type="InterPro" id="IPR044574">
    <property type="entry name" value="ARIP4-like"/>
</dbReference>
<dbReference type="Proteomes" id="UP000663848">
    <property type="component" value="Unassembled WGS sequence"/>
</dbReference>
<keyword evidence="8" id="KW-0539">Nucleus</keyword>